<keyword evidence="3" id="KW-1185">Reference proteome</keyword>
<evidence type="ECO:0000313" key="2">
    <source>
        <dbReference type="EMBL" id="KAK3948482.1"/>
    </source>
</evidence>
<accession>A0AAN6SBT9</accession>
<dbReference type="Proteomes" id="UP001303222">
    <property type="component" value="Unassembled WGS sequence"/>
</dbReference>
<dbReference type="AlphaFoldDB" id="A0AAN6SBT9"/>
<comment type="caution">
    <text evidence="2">The sequence shown here is derived from an EMBL/GenBank/DDBJ whole genome shotgun (WGS) entry which is preliminary data.</text>
</comment>
<evidence type="ECO:0000256" key="1">
    <source>
        <dbReference type="SAM" id="MobiDB-lite"/>
    </source>
</evidence>
<reference evidence="2" key="1">
    <citation type="journal article" date="2023" name="Mol. Phylogenet. Evol.">
        <title>Genome-scale phylogeny and comparative genomics of the fungal order Sordariales.</title>
        <authorList>
            <person name="Hensen N."/>
            <person name="Bonometti L."/>
            <person name="Westerberg I."/>
            <person name="Brannstrom I.O."/>
            <person name="Guillou S."/>
            <person name="Cros-Aarteil S."/>
            <person name="Calhoun S."/>
            <person name="Haridas S."/>
            <person name="Kuo A."/>
            <person name="Mondo S."/>
            <person name="Pangilinan J."/>
            <person name="Riley R."/>
            <person name="LaButti K."/>
            <person name="Andreopoulos B."/>
            <person name="Lipzen A."/>
            <person name="Chen C."/>
            <person name="Yan M."/>
            <person name="Daum C."/>
            <person name="Ng V."/>
            <person name="Clum A."/>
            <person name="Steindorff A."/>
            <person name="Ohm R.A."/>
            <person name="Martin F."/>
            <person name="Silar P."/>
            <person name="Natvig D.O."/>
            <person name="Lalanne C."/>
            <person name="Gautier V."/>
            <person name="Ament-Velasquez S.L."/>
            <person name="Kruys A."/>
            <person name="Hutchinson M.I."/>
            <person name="Powell A.J."/>
            <person name="Barry K."/>
            <person name="Miller A.N."/>
            <person name="Grigoriev I.V."/>
            <person name="Debuchy R."/>
            <person name="Gladieux P."/>
            <person name="Hiltunen Thoren M."/>
            <person name="Johannesson H."/>
        </authorList>
    </citation>
    <scope>NUCLEOTIDE SEQUENCE</scope>
    <source>
        <strain evidence="2">CBS 626.80</strain>
    </source>
</reference>
<evidence type="ECO:0000313" key="3">
    <source>
        <dbReference type="Proteomes" id="UP001303222"/>
    </source>
</evidence>
<name>A0AAN6SBT9_9PEZI</name>
<gene>
    <name evidence="2" type="ORF">QBC32DRAFT_58287</name>
</gene>
<organism evidence="2 3">
    <name type="scientific">Pseudoneurospora amorphoporcata</name>
    <dbReference type="NCBI Taxonomy" id="241081"/>
    <lineage>
        <taxon>Eukaryota</taxon>
        <taxon>Fungi</taxon>
        <taxon>Dikarya</taxon>
        <taxon>Ascomycota</taxon>
        <taxon>Pezizomycotina</taxon>
        <taxon>Sordariomycetes</taxon>
        <taxon>Sordariomycetidae</taxon>
        <taxon>Sordariales</taxon>
        <taxon>Sordariaceae</taxon>
        <taxon>Pseudoneurospora</taxon>
    </lineage>
</organism>
<feature type="compositionally biased region" description="Basic and acidic residues" evidence="1">
    <location>
        <begin position="41"/>
        <end position="51"/>
    </location>
</feature>
<reference evidence="2" key="2">
    <citation type="submission" date="2023-06" db="EMBL/GenBank/DDBJ databases">
        <authorList>
            <consortium name="Lawrence Berkeley National Laboratory"/>
            <person name="Mondo S.J."/>
            <person name="Hensen N."/>
            <person name="Bonometti L."/>
            <person name="Westerberg I."/>
            <person name="Brannstrom I.O."/>
            <person name="Guillou S."/>
            <person name="Cros-Aarteil S."/>
            <person name="Calhoun S."/>
            <person name="Haridas S."/>
            <person name="Kuo A."/>
            <person name="Pangilinan J."/>
            <person name="Riley R."/>
            <person name="Labutti K."/>
            <person name="Andreopoulos B."/>
            <person name="Lipzen A."/>
            <person name="Chen C."/>
            <person name="Yanf M."/>
            <person name="Daum C."/>
            <person name="Ng V."/>
            <person name="Clum A."/>
            <person name="Steindorff A."/>
            <person name="Ohm R."/>
            <person name="Martin F."/>
            <person name="Silar P."/>
            <person name="Natvig D."/>
            <person name="Lalanne C."/>
            <person name="Gautier V."/>
            <person name="Ament-Velasquez S.L."/>
            <person name="Kruys A."/>
            <person name="Hutchinson M.I."/>
            <person name="Powell A.J."/>
            <person name="Barry K."/>
            <person name="Miller A.N."/>
            <person name="Grigoriev I.V."/>
            <person name="Debuchy R."/>
            <person name="Gladieux P."/>
            <person name="Thoren M.H."/>
            <person name="Johannesson H."/>
        </authorList>
    </citation>
    <scope>NUCLEOTIDE SEQUENCE</scope>
    <source>
        <strain evidence="2">CBS 626.80</strain>
    </source>
</reference>
<protein>
    <submittedName>
        <fullName evidence="2">Uncharacterized protein</fullName>
    </submittedName>
</protein>
<sequence>MDNKPDDELGATEIGSSTGRSSRGTKRQHDDSDEDATTDSSQHEMYKRQRVHDNIVTDGIWGLENPNEQATSVTAGLDTTEPNTHHRALCSDEREILLALGFQLDDDPGPQEHVPNNSGRHDEEANPAFLPPDPVTEYTNQVGEWGEQDWMISNLAWDYTQDPLFEPQPYEPAPWFLDEDLTIPPESGAPSAGLEAKYAGDVEVFDQHLLSSTYMTSGGKVEDAGQTEHANDVEASDEYFISPDTTFDSLFTGGRHSLGSQTTEPTFLSSPVCAGPGIQGVQSPLPEQIFGQTSYSNAVFEPDLWQLTAVPNHVGTGELNHDVPASDYPFEHLELPASQDGDEIQVKE</sequence>
<proteinExistence type="predicted"/>
<feature type="region of interest" description="Disordered" evidence="1">
    <location>
        <begin position="104"/>
        <end position="132"/>
    </location>
</feature>
<feature type="region of interest" description="Disordered" evidence="1">
    <location>
        <begin position="1"/>
        <end position="51"/>
    </location>
</feature>
<dbReference type="EMBL" id="MU859261">
    <property type="protein sequence ID" value="KAK3948482.1"/>
    <property type="molecule type" value="Genomic_DNA"/>
</dbReference>